<gene>
    <name evidence="2" type="ORF">LMS43_10965</name>
</gene>
<comment type="caution">
    <text evidence="2">The sequence shown here is derived from an EMBL/GenBank/DDBJ whole genome shotgun (WGS) entry which is preliminary data.</text>
</comment>
<evidence type="ECO:0000313" key="2">
    <source>
        <dbReference type="EMBL" id="MDN4121812.1"/>
    </source>
</evidence>
<accession>A0ABT8EKI9</accession>
<dbReference type="InterPro" id="IPR005302">
    <property type="entry name" value="MoCF_Sase_C"/>
</dbReference>
<proteinExistence type="predicted"/>
<dbReference type="Pfam" id="PF03473">
    <property type="entry name" value="MOSC"/>
    <property type="match status" value="1"/>
</dbReference>
<sequence>MNTVIAGLHSYPIKSCGAFDYSDSCELSSAGLPFDREWVLVDDRGTFMTQRKWPRMALISPQPTLSGLWLRAPDQEDLFLSTQTSTAQDIQVSVNIWSSACLGRDEGEVAARWLSTFLGVSCRLLRRHTYGVRHPDPDLLHRWQSRHRRIDAEHNFGFADSLPFLFTNEASLTQLNQHVLAEGDAAVEMARFRPNIVLSGLPAYAEDQLRGLYVGEQYFAVLKPCTRCPLPNVNQATAQVGRQPLRALMTTRGFGSQMHFGVQAVLASPARARLTLGDSVRPDFA</sequence>
<name>A0ABT8EKI9_9BURK</name>
<evidence type="ECO:0000259" key="1">
    <source>
        <dbReference type="PROSITE" id="PS51340"/>
    </source>
</evidence>
<feature type="domain" description="MOSC" evidence="1">
    <location>
        <begin position="122"/>
        <end position="283"/>
    </location>
</feature>
<keyword evidence="3" id="KW-1185">Reference proteome</keyword>
<protein>
    <submittedName>
        <fullName evidence="2">MOSC N-terminal beta barrel domain-containing protein</fullName>
    </submittedName>
</protein>
<dbReference type="Proteomes" id="UP001168613">
    <property type="component" value="Unassembled WGS sequence"/>
</dbReference>
<dbReference type="PANTHER" id="PTHR14237">
    <property type="entry name" value="MOLYBDOPTERIN COFACTOR SULFURASE MOSC"/>
    <property type="match status" value="1"/>
</dbReference>
<evidence type="ECO:0000313" key="3">
    <source>
        <dbReference type="Proteomes" id="UP001168613"/>
    </source>
</evidence>
<dbReference type="SUPFAM" id="SSF141673">
    <property type="entry name" value="MOSC N-terminal domain-like"/>
    <property type="match status" value="1"/>
</dbReference>
<dbReference type="EMBL" id="JAJHNU010000003">
    <property type="protein sequence ID" value="MDN4121812.1"/>
    <property type="molecule type" value="Genomic_DNA"/>
</dbReference>
<dbReference type="RefSeq" id="WP_266123179.1">
    <property type="nucleotide sequence ID" value="NZ_JAJHNU010000003.1"/>
</dbReference>
<dbReference type="PANTHER" id="PTHR14237:SF19">
    <property type="entry name" value="MITOCHONDRIAL AMIDOXIME REDUCING COMPONENT 1"/>
    <property type="match status" value="1"/>
</dbReference>
<dbReference type="PROSITE" id="PS51340">
    <property type="entry name" value="MOSC"/>
    <property type="match status" value="1"/>
</dbReference>
<dbReference type="Pfam" id="PF03476">
    <property type="entry name" value="MOSC_N"/>
    <property type="match status" value="1"/>
</dbReference>
<organism evidence="2 3">
    <name type="scientific">Alcaligenes endophyticus</name>
    <dbReference type="NCBI Taxonomy" id="1929088"/>
    <lineage>
        <taxon>Bacteria</taxon>
        <taxon>Pseudomonadati</taxon>
        <taxon>Pseudomonadota</taxon>
        <taxon>Betaproteobacteria</taxon>
        <taxon>Burkholderiales</taxon>
        <taxon>Alcaligenaceae</taxon>
        <taxon>Alcaligenes</taxon>
    </lineage>
</organism>
<dbReference type="InterPro" id="IPR011037">
    <property type="entry name" value="Pyrv_Knase-like_insert_dom_sf"/>
</dbReference>
<reference evidence="2" key="1">
    <citation type="submission" date="2021-11" db="EMBL/GenBank/DDBJ databases">
        <title>Draft genome sequence of Alcaligenes endophyticus type strain CCUG 75668T.</title>
        <authorList>
            <person name="Salva-Serra F."/>
            <person name="Duran R.E."/>
            <person name="Seeger M."/>
            <person name="Moore E.R.B."/>
            <person name="Jaen-Luchoro D."/>
        </authorList>
    </citation>
    <scope>NUCLEOTIDE SEQUENCE</scope>
    <source>
        <strain evidence="2">CCUG 75668</strain>
    </source>
</reference>
<dbReference type="InterPro" id="IPR005303">
    <property type="entry name" value="MOCOS_middle"/>
</dbReference>
<dbReference type="SUPFAM" id="SSF50800">
    <property type="entry name" value="PK beta-barrel domain-like"/>
    <property type="match status" value="1"/>
</dbReference>